<sequence>MAKIHVLSEHLSNMIAAGEVVERPANIVKECVENSIDAQATSISIEAWEGGIDKLVITDDGLGMAAEDTALAFVRHATSKILDEDDLFNIQTMGFRGEALPSIAAVAHVELKTNNGQEATEVVYDYGEKIKEEATSCPAGTRIEVTGLFYKTPARFKYLRKSNYEFSVIAELVNKLALSYPHIRFSLSHNGRLVFQTSGKGNILEIIYQMYGKEVASAAEAFDSRTLDFHIHGYAIQPKINRATKYFMFISVNHRLVRSLPLQNAIIDAYHEFMPPNRYPIFLIDIEVDPQLVDVNVHPNKWEIRLTKQNDLVELIRQTIAGLFEEKLKTVEVDPKRVVVSRTSQDEPVVEQPALALDPESPRLEKVKREPVFNDTPAPSAQSYEYHKKNFMSMVEEEPVPPAAPAQEPPVVSESTETVMASIASTKEKHVENHALGHDFFGHLRIIGQLKSSYILCENEEGLVIIDQHAAQERYHYEQLRARFLTPTTKTQTLMLPMQVHVSASVMAHVETINEKIAYFGLRFEPFGQDRLLVREVPVWLKQVDEQAFLDDLIAFFMRDLHVDLAKIQKHMIATMACHSSIRFNRNLSMDEMRQVIADLQKCEQPYHCPHGRPTVITLSDGDLRKEFERG</sequence>
<keyword evidence="1" id="KW-0255">Endonuclease</keyword>
<protein>
    <submittedName>
        <fullName evidence="1">DNA mismatch repair endonuclease MutL</fullName>
    </submittedName>
</protein>
<reference evidence="1" key="1">
    <citation type="submission" date="2019-04" db="EMBL/GenBank/DDBJ databases">
        <title>Microbes associate with the intestines of laboratory mice.</title>
        <authorList>
            <person name="Navarre W."/>
            <person name="Wong E."/>
            <person name="Huang K."/>
            <person name="Tropini C."/>
            <person name="Ng K."/>
            <person name="Yu B."/>
        </authorList>
    </citation>
    <scope>NUCLEOTIDE SEQUENCE</scope>
    <source>
        <strain evidence="1">NM09_H32</strain>
    </source>
</reference>
<organism evidence="1 2">
    <name type="scientific">Dubosiella muris</name>
    <dbReference type="NCBI Taxonomy" id="3038133"/>
    <lineage>
        <taxon>Bacteria</taxon>
        <taxon>Bacillati</taxon>
        <taxon>Bacillota</taxon>
        <taxon>Erysipelotrichia</taxon>
        <taxon>Erysipelotrichales</taxon>
        <taxon>Erysipelotrichaceae</taxon>
        <taxon>Dubosiella</taxon>
    </lineage>
</organism>
<accession>A0AC61R731</accession>
<dbReference type="Proteomes" id="UP000308836">
    <property type="component" value="Unassembled WGS sequence"/>
</dbReference>
<name>A0AC61R731_9FIRM</name>
<gene>
    <name evidence="1" type="primary">mutL</name>
    <name evidence="1" type="ORF">E5336_06355</name>
</gene>
<keyword evidence="2" id="KW-1185">Reference proteome</keyword>
<proteinExistence type="predicted"/>
<evidence type="ECO:0000313" key="1">
    <source>
        <dbReference type="EMBL" id="TGY65938.1"/>
    </source>
</evidence>
<evidence type="ECO:0000313" key="2">
    <source>
        <dbReference type="Proteomes" id="UP000308836"/>
    </source>
</evidence>
<dbReference type="EMBL" id="SRYG01000011">
    <property type="protein sequence ID" value="TGY65938.1"/>
    <property type="molecule type" value="Genomic_DNA"/>
</dbReference>
<keyword evidence="1" id="KW-0378">Hydrolase</keyword>
<keyword evidence="1" id="KW-0540">Nuclease</keyword>
<comment type="caution">
    <text evidence="1">The sequence shown here is derived from an EMBL/GenBank/DDBJ whole genome shotgun (WGS) entry which is preliminary data.</text>
</comment>